<evidence type="ECO:0000256" key="2">
    <source>
        <dbReference type="ARBA" id="ARBA00022862"/>
    </source>
</evidence>
<accession>A0ABV8CYA8</accession>
<dbReference type="InterPro" id="IPR018219">
    <property type="entry name" value="Tpx_CS"/>
</dbReference>
<evidence type="ECO:0000256" key="5">
    <source>
        <dbReference type="ARBA" id="ARBA00023284"/>
    </source>
</evidence>
<feature type="domain" description="Thioredoxin" evidence="7">
    <location>
        <begin position="16"/>
        <end position="161"/>
    </location>
</feature>
<sequence length="161" mass="17758">MTTFIGKEVTIVGTPLQVGDVAPDFTLMNTDLERVSLADFPGRKVISIVPSVDTGICSAQTRRFNQELSDMEDMTVITVSCDLPFAQKRWCGAEGLESAVTLSDFYDHNFGQAYGVLMEEWNLLARAVLVVDADNRITYVEYLDNVNEHPDYDAALAAVKG</sequence>
<dbReference type="InterPro" id="IPR050455">
    <property type="entry name" value="Tpx_Peroxidase_subfamily"/>
</dbReference>
<gene>
    <name evidence="6 8" type="primary">tpx</name>
    <name evidence="8" type="ORF">ACFORF_09445</name>
</gene>
<keyword evidence="4 6" id="KW-1015">Disulfide bond</keyword>
<name>A0ABV8CYA8_9STRE</name>
<organism evidence="8 9">
    <name type="scientific">Streptococcus caprae</name>
    <dbReference type="NCBI Taxonomy" id="1640501"/>
    <lineage>
        <taxon>Bacteria</taxon>
        <taxon>Bacillati</taxon>
        <taxon>Bacillota</taxon>
        <taxon>Bacilli</taxon>
        <taxon>Lactobacillales</taxon>
        <taxon>Streptococcaceae</taxon>
        <taxon>Streptococcus</taxon>
    </lineage>
</organism>
<dbReference type="PANTHER" id="PTHR43110:SF1">
    <property type="entry name" value="THIOL PEROXIDASE"/>
    <property type="match status" value="1"/>
</dbReference>
<dbReference type="Proteomes" id="UP001595807">
    <property type="component" value="Unassembled WGS sequence"/>
</dbReference>
<reference evidence="9" key="1">
    <citation type="journal article" date="2019" name="Int. J. Syst. Evol. Microbiol.">
        <title>The Global Catalogue of Microorganisms (GCM) 10K type strain sequencing project: providing services to taxonomists for standard genome sequencing and annotation.</title>
        <authorList>
            <consortium name="The Broad Institute Genomics Platform"/>
            <consortium name="The Broad Institute Genome Sequencing Center for Infectious Disease"/>
            <person name="Wu L."/>
            <person name="Ma J."/>
        </authorList>
    </citation>
    <scope>NUCLEOTIDE SEQUENCE [LARGE SCALE GENOMIC DNA]</scope>
    <source>
        <strain evidence="9">CCUG 67170</strain>
    </source>
</reference>
<dbReference type="GO" id="GO:0004601">
    <property type="term" value="F:peroxidase activity"/>
    <property type="evidence" value="ECO:0007669"/>
    <property type="project" value="UniProtKB-KW"/>
</dbReference>
<dbReference type="CDD" id="cd03014">
    <property type="entry name" value="PRX_Atyp2cys"/>
    <property type="match status" value="1"/>
</dbReference>
<evidence type="ECO:0000256" key="1">
    <source>
        <dbReference type="ARBA" id="ARBA00022559"/>
    </source>
</evidence>
<dbReference type="RefSeq" id="WP_380427654.1">
    <property type="nucleotide sequence ID" value="NZ_JBHRZV010000052.1"/>
</dbReference>
<dbReference type="PANTHER" id="PTHR43110">
    <property type="entry name" value="THIOL PEROXIDASE"/>
    <property type="match status" value="1"/>
</dbReference>
<dbReference type="NCBIfam" id="NF001808">
    <property type="entry name" value="PRK00522.1"/>
    <property type="match status" value="1"/>
</dbReference>
<comment type="caution">
    <text evidence="8">The sequence shown here is derived from an EMBL/GenBank/DDBJ whole genome shotgun (WGS) entry which is preliminary data.</text>
</comment>
<keyword evidence="1 6" id="KW-0575">Peroxidase</keyword>
<keyword evidence="9" id="KW-1185">Reference proteome</keyword>
<dbReference type="PROSITE" id="PS01265">
    <property type="entry name" value="TPX"/>
    <property type="match status" value="1"/>
</dbReference>
<keyword evidence="3 6" id="KW-0560">Oxidoreductase</keyword>
<proteinExistence type="inferred from homology"/>
<keyword evidence="2 6" id="KW-0049">Antioxidant</keyword>
<dbReference type="EC" id="1.11.1.24" evidence="6"/>
<dbReference type="HAMAP" id="MF_00269">
    <property type="entry name" value="Tpx"/>
    <property type="match status" value="1"/>
</dbReference>
<feature type="disulfide bond" description="Redox-active" evidence="6">
    <location>
        <begin position="57"/>
        <end position="91"/>
    </location>
</feature>
<comment type="subunit">
    <text evidence="6">Homodimer.</text>
</comment>
<dbReference type="InterPro" id="IPR013766">
    <property type="entry name" value="Thioredoxin_domain"/>
</dbReference>
<feature type="active site" description="Cysteine sulfenic acid (-SOH) intermediate" evidence="6">
    <location>
        <position position="57"/>
    </location>
</feature>
<evidence type="ECO:0000256" key="4">
    <source>
        <dbReference type="ARBA" id="ARBA00023157"/>
    </source>
</evidence>
<comment type="catalytic activity">
    <reaction evidence="6">
        <text>a hydroperoxide + [thioredoxin]-dithiol = an alcohol + [thioredoxin]-disulfide + H2O</text>
        <dbReference type="Rhea" id="RHEA:62620"/>
        <dbReference type="Rhea" id="RHEA-COMP:10698"/>
        <dbReference type="Rhea" id="RHEA-COMP:10700"/>
        <dbReference type="ChEBI" id="CHEBI:15377"/>
        <dbReference type="ChEBI" id="CHEBI:29950"/>
        <dbReference type="ChEBI" id="CHEBI:30879"/>
        <dbReference type="ChEBI" id="CHEBI:35924"/>
        <dbReference type="ChEBI" id="CHEBI:50058"/>
        <dbReference type="EC" id="1.11.1.24"/>
    </reaction>
</comment>
<dbReference type="InterPro" id="IPR013740">
    <property type="entry name" value="Redoxin"/>
</dbReference>
<dbReference type="PROSITE" id="PS51352">
    <property type="entry name" value="THIOREDOXIN_2"/>
    <property type="match status" value="1"/>
</dbReference>
<protein>
    <recommendedName>
        <fullName evidence="6">Thiol peroxidase</fullName>
        <shortName evidence="6">Tpx</shortName>
        <ecNumber evidence="6">1.11.1.24</ecNumber>
    </recommendedName>
    <alternativeName>
        <fullName evidence="6">Peroxiredoxin tpx</fullName>
        <shortName evidence="6">Prx</shortName>
    </alternativeName>
    <alternativeName>
        <fullName evidence="6">Thioredoxin peroxidase</fullName>
    </alternativeName>
    <alternativeName>
        <fullName evidence="6">Thioredoxin-dependent peroxiredoxin</fullName>
    </alternativeName>
</protein>
<dbReference type="Pfam" id="PF08534">
    <property type="entry name" value="Redoxin"/>
    <property type="match status" value="1"/>
</dbReference>
<comment type="miscellaneous">
    <text evidence="6">The active site is a conserved redox-active cysteine residue, the peroxidatic cysteine (C(P)), which makes the nucleophilic attack on the peroxide substrate. The peroxide oxidizes the C(P)-SH to cysteine sulfenic acid (C(P)-SOH), which then reacts with another cysteine residue, the resolving cysteine (C(R)), to form a disulfide bridge. The disulfide is subsequently reduced by an appropriate electron donor to complete the catalytic cycle. In this atypical 2-Cys peroxiredoxin, C(R) is present in the same subunit to form an intramolecular disulfide. The disulfide is subsequently reduced by thioredoxin.</text>
</comment>
<dbReference type="InterPro" id="IPR036249">
    <property type="entry name" value="Thioredoxin-like_sf"/>
</dbReference>
<dbReference type="InterPro" id="IPR002065">
    <property type="entry name" value="TPX"/>
</dbReference>
<comment type="similarity">
    <text evidence="6">Belongs to the peroxiredoxin family. Tpx subfamily.</text>
</comment>
<comment type="function">
    <text evidence="6">Thiol-specific peroxidase that catalyzes the reduction of hydrogen peroxide and organic hydroperoxides to water and alcohols, respectively. Plays a role in cell protection against oxidative stress by detoxifying peroxides.</text>
</comment>
<evidence type="ECO:0000256" key="3">
    <source>
        <dbReference type="ARBA" id="ARBA00023002"/>
    </source>
</evidence>
<dbReference type="EMBL" id="JBHRZV010000052">
    <property type="protein sequence ID" value="MFC3928778.1"/>
    <property type="molecule type" value="Genomic_DNA"/>
</dbReference>
<evidence type="ECO:0000259" key="7">
    <source>
        <dbReference type="PROSITE" id="PS51352"/>
    </source>
</evidence>
<dbReference type="SUPFAM" id="SSF52833">
    <property type="entry name" value="Thioredoxin-like"/>
    <property type="match status" value="1"/>
</dbReference>
<evidence type="ECO:0000313" key="9">
    <source>
        <dbReference type="Proteomes" id="UP001595807"/>
    </source>
</evidence>
<evidence type="ECO:0000313" key="8">
    <source>
        <dbReference type="EMBL" id="MFC3928778.1"/>
    </source>
</evidence>
<dbReference type="Gene3D" id="3.40.30.10">
    <property type="entry name" value="Glutaredoxin"/>
    <property type="match status" value="1"/>
</dbReference>
<evidence type="ECO:0000256" key="6">
    <source>
        <dbReference type="HAMAP-Rule" id="MF_00269"/>
    </source>
</evidence>
<keyword evidence="5 6" id="KW-0676">Redox-active center</keyword>